<proteinExistence type="predicted"/>
<evidence type="ECO:0000256" key="1">
    <source>
        <dbReference type="SAM" id="MobiDB-lite"/>
    </source>
</evidence>
<name>A0A5C7HJ09_9ROSI</name>
<keyword evidence="3" id="KW-1185">Reference proteome</keyword>
<protein>
    <submittedName>
        <fullName evidence="2">Uncharacterized protein</fullName>
    </submittedName>
</protein>
<dbReference type="EMBL" id="VAHF01000008">
    <property type="protein sequence ID" value="TXG56362.1"/>
    <property type="molecule type" value="Genomic_DNA"/>
</dbReference>
<feature type="compositionally biased region" description="Polar residues" evidence="1">
    <location>
        <begin position="1"/>
        <end position="13"/>
    </location>
</feature>
<feature type="region of interest" description="Disordered" evidence="1">
    <location>
        <begin position="1"/>
        <end position="37"/>
    </location>
</feature>
<reference evidence="3" key="1">
    <citation type="journal article" date="2019" name="Gigascience">
        <title>De novo genome assembly of the endangered Acer yangbiense, a plant species with extremely small populations endemic to Yunnan Province, China.</title>
        <authorList>
            <person name="Yang J."/>
            <person name="Wariss H.M."/>
            <person name="Tao L."/>
            <person name="Zhang R."/>
            <person name="Yun Q."/>
            <person name="Hollingsworth P."/>
            <person name="Dao Z."/>
            <person name="Luo G."/>
            <person name="Guo H."/>
            <person name="Ma Y."/>
            <person name="Sun W."/>
        </authorList>
    </citation>
    <scope>NUCLEOTIDE SEQUENCE [LARGE SCALE GENOMIC DNA]</scope>
    <source>
        <strain evidence="3">cv. Malutang</strain>
    </source>
</reference>
<dbReference type="OrthoDB" id="1506209at2759"/>
<sequence>MHTPNKSYESKPNQQEDCREGYAATQSVPDANRDPELSENYNFTTELREKGYVGFWRKRDQTCYEPTAVELNVADYFNAIQNTLNGVLNRLFEKRSQLPGETITITNRIETSATTLTCGCCLMTCMKLTNHKPLGNLRSIPIPSGFAFAIQQLGIVNVADSPQERIFIPCFPNTVHINGVPNAQAHLWNPNAYAQAIEYATTLGLHFAAVDLRNKYGSAWWLFRQTYEEEIFELECSIPEVNFTKSHGRDTLPVPQWQRA</sequence>
<accession>A0A5C7HJ09</accession>
<organism evidence="2 3">
    <name type="scientific">Acer yangbiense</name>
    <dbReference type="NCBI Taxonomy" id="1000413"/>
    <lineage>
        <taxon>Eukaryota</taxon>
        <taxon>Viridiplantae</taxon>
        <taxon>Streptophyta</taxon>
        <taxon>Embryophyta</taxon>
        <taxon>Tracheophyta</taxon>
        <taxon>Spermatophyta</taxon>
        <taxon>Magnoliopsida</taxon>
        <taxon>eudicotyledons</taxon>
        <taxon>Gunneridae</taxon>
        <taxon>Pentapetalae</taxon>
        <taxon>rosids</taxon>
        <taxon>malvids</taxon>
        <taxon>Sapindales</taxon>
        <taxon>Sapindaceae</taxon>
        <taxon>Hippocastanoideae</taxon>
        <taxon>Acereae</taxon>
        <taxon>Acer</taxon>
    </lineage>
</organism>
<dbReference type="AlphaFoldDB" id="A0A5C7HJ09"/>
<comment type="caution">
    <text evidence="2">The sequence shown here is derived from an EMBL/GenBank/DDBJ whole genome shotgun (WGS) entry which is preliminary data.</text>
</comment>
<evidence type="ECO:0000313" key="2">
    <source>
        <dbReference type="EMBL" id="TXG56362.1"/>
    </source>
</evidence>
<evidence type="ECO:0000313" key="3">
    <source>
        <dbReference type="Proteomes" id="UP000323000"/>
    </source>
</evidence>
<dbReference type="Proteomes" id="UP000323000">
    <property type="component" value="Chromosome 8"/>
</dbReference>
<gene>
    <name evidence="2" type="ORF">EZV62_017675</name>
</gene>